<dbReference type="GO" id="GO:0003677">
    <property type="term" value="F:DNA binding"/>
    <property type="evidence" value="ECO:0007669"/>
    <property type="project" value="InterPro"/>
</dbReference>
<dbReference type="CDD" id="cd00093">
    <property type="entry name" value="HTH_XRE"/>
    <property type="match status" value="1"/>
</dbReference>
<dbReference type="Pfam" id="PF01381">
    <property type="entry name" value="HTH_3"/>
    <property type="match status" value="1"/>
</dbReference>
<dbReference type="RefSeq" id="WP_091235630.1">
    <property type="nucleotide sequence ID" value="NZ_FMKA01000023.1"/>
</dbReference>
<protein>
    <recommendedName>
        <fullName evidence="1">HTH cro/C1-type domain-containing protein</fullName>
    </recommendedName>
</protein>
<proteinExistence type="predicted"/>
<dbReference type="InterPro" id="IPR001387">
    <property type="entry name" value="Cro/C1-type_HTH"/>
</dbReference>
<keyword evidence="3" id="KW-1185">Reference proteome</keyword>
<dbReference type="EMBL" id="FMKA01000023">
    <property type="protein sequence ID" value="SCP98581.1"/>
    <property type="molecule type" value="Genomic_DNA"/>
</dbReference>
<evidence type="ECO:0000259" key="1">
    <source>
        <dbReference type="Pfam" id="PF01381"/>
    </source>
</evidence>
<dbReference type="OrthoDB" id="1653613at2"/>
<reference evidence="2 3" key="1">
    <citation type="submission" date="2016-09" db="EMBL/GenBank/DDBJ databases">
        <authorList>
            <person name="Capua I."/>
            <person name="De Benedictis P."/>
            <person name="Joannis T."/>
            <person name="Lombin L.H."/>
            <person name="Cattoli G."/>
        </authorList>
    </citation>
    <scope>NUCLEOTIDE SEQUENCE [LARGE SCALE GENOMIC DNA]</scope>
    <source>
        <strain evidence="2 3">GluBS11</strain>
    </source>
</reference>
<dbReference type="AlphaFoldDB" id="A0A1D3TWG1"/>
<dbReference type="Proteomes" id="UP000199315">
    <property type="component" value="Unassembled WGS sequence"/>
</dbReference>
<evidence type="ECO:0000313" key="3">
    <source>
        <dbReference type="Proteomes" id="UP000199315"/>
    </source>
</evidence>
<sequence>MTISEQIKVICVRCNVSEAELARRLGKSPQSLNSKMKRKSFTVSDLDAVADALGISFQRKFILPNGEEI</sequence>
<organism evidence="2 3">
    <name type="scientific">Anaerobium acetethylicum</name>
    <dbReference type="NCBI Taxonomy" id="1619234"/>
    <lineage>
        <taxon>Bacteria</taxon>
        <taxon>Bacillati</taxon>
        <taxon>Bacillota</taxon>
        <taxon>Clostridia</taxon>
        <taxon>Lachnospirales</taxon>
        <taxon>Lachnospiraceae</taxon>
        <taxon>Anaerobium</taxon>
    </lineage>
</organism>
<evidence type="ECO:0000313" key="2">
    <source>
        <dbReference type="EMBL" id="SCP98581.1"/>
    </source>
</evidence>
<accession>A0A1D3TWG1</accession>
<dbReference type="SUPFAM" id="SSF47413">
    <property type="entry name" value="lambda repressor-like DNA-binding domains"/>
    <property type="match status" value="1"/>
</dbReference>
<gene>
    <name evidence="2" type="ORF">SAMN05421730_10233</name>
</gene>
<feature type="domain" description="HTH cro/C1-type" evidence="1">
    <location>
        <begin position="13"/>
        <end position="58"/>
    </location>
</feature>
<dbReference type="Gene3D" id="1.10.260.40">
    <property type="entry name" value="lambda repressor-like DNA-binding domains"/>
    <property type="match status" value="1"/>
</dbReference>
<dbReference type="InterPro" id="IPR010982">
    <property type="entry name" value="Lambda_DNA-bd_dom_sf"/>
</dbReference>
<dbReference type="STRING" id="1619234.SAMN05421730_10233"/>
<name>A0A1D3TWG1_9FIRM</name>